<evidence type="ECO:0000313" key="1">
    <source>
        <dbReference type="EMBL" id="CAA2963510.1"/>
    </source>
</evidence>
<keyword evidence="2" id="KW-1185">Reference proteome</keyword>
<evidence type="ECO:0000313" key="2">
    <source>
        <dbReference type="Proteomes" id="UP000594638"/>
    </source>
</evidence>
<accession>A0A8S0QE36</accession>
<dbReference type="Proteomes" id="UP000594638">
    <property type="component" value="Unassembled WGS sequence"/>
</dbReference>
<sequence>MELWNSSTVSCDPDAKFIRAASSSRILLDENPKVKLSRQEDCPSEVGLKSMTSLPNVMDSKTRSYGPYL</sequence>
<organism evidence="1 2">
    <name type="scientific">Olea europaea subsp. europaea</name>
    <dbReference type="NCBI Taxonomy" id="158383"/>
    <lineage>
        <taxon>Eukaryota</taxon>
        <taxon>Viridiplantae</taxon>
        <taxon>Streptophyta</taxon>
        <taxon>Embryophyta</taxon>
        <taxon>Tracheophyta</taxon>
        <taxon>Spermatophyta</taxon>
        <taxon>Magnoliopsida</taxon>
        <taxon>eudicotyledons</taxon>
        <taxon>Gunneridae</taxon>
        <taxon>Pentapetalae</taxon>
        <taxon>asterids</taxon>
        <taxon>lamiids</taxon>
        <taxon>Lamiales</taxon>
        <taxon>Oleaceae</taxon>
        <taxon>Oleeae</taxon>
        <taxon>Olea</taxon>
    </lineage>
</organism>
<gene>
    <name evidence="1" type="ORF">OLEA9_A105701</name>
</gene>
<comment type="caution">
    <text evidence="1">The sequence shown here is derived from an EMBL/GenBank/DDBJ whole genome shotgun (WGS) entry which is preliminary data.</text>
</comment>
<name>A0A8S0QE36_OLEEU</name>
<protein>
    <submittedName>
        <fullName evidence="1">Uncharacterized protein</fullName>
    </submittedName>
</protein>
<proteinExistence type="predicted"/>
<dbReference type="AlphaFoldDB" id="A0A8S0QE36"/>
<dbReference type="Gramene" id="OE9A105701T1">
    <property type="protein sequence ID" value="OE9A105701C1"/>
    <property type="gene ID" value="OE9A105701"/>
</dbReference>
<reference evidence="1 2" key="1">
    <citation type="submission" date="2019-12" db="EMBL/GenBank/DDBJ databases">
        <authorList>
            <person name="Alioto T."/>
            <person name="Alioto T."/>
            <person name="Gomez Garrido J."/>
        </authorList>
    </citation>
    <scope>NUCLEOTIDE SEQUENCE [LARGE SCALE GENOMIC DNA]</scope>
</reference>
<dbReference type="EMBL" id="CACTIH010001810">
    <property type="protein sequence ID" value="CAA2963510.1"/>
    <property type="molecule type" value="Genomic_DNA"/>
</dbReference>